<reference evidence="1 2" key="1">
    <citation type="submission" date="2020-08" db="EMBL/GenBank/DDBJ databases">
        <title>Genomic Encyclopedia of Type Strains, Phase III (KMG-III): the genomes of soil and plant-associated and newly described type strains.</title>
        <authorList>
            <person name="Whitman W."/>
        </authorList>
    </citation>
    <scope>NUCLEOTIDE SEQUENCE [LARGE SCALE GENOMIC DNA]</scope>
    <source>
        <strain evidence="1 2">CECT 8960</strain>
    </source>
</reference>
<keyword evidence="2" id="KW-1185">Reference proteome</keyword>
<evidence type="ECO:0000313" key="2">
    <source>
        <dbReference type="Proteomes" id="UP000520767"/>
    </source>
</evidence>
<dbReference type="Proteomes" id="UP000520767">
    <property type="component" value="Unassembled WGS sequence"/>
</dbReference>
<gene>
    <name evidence="1" type="ORF">FHR82_005155</name>
</gene>
<dbReference type="AlphaFoldDB" id="A0A7W7Q8G1"/>
<proteinExistence type="predicted"/>
<dbReference type="EMBL" id="JACHJQ010000005">
    <property type="protein sequence ID" value="MBB4908902.1"/>
    <property type="molecule type" value="Genomic_DNA"/>
</dbReference>
<name>A0A7W7Q8G1_9PSEU</name>
<accession>A0A7W7Q8G1</accession>
<evidence type="ECO:0000313" key="1">
    <source>
        <dbReference type="EMBL" id="MBB4908902.1"/>
    </source>
</evidence>
<sequence length="37" mass="3969">MLKDPFVQSDVLKDPFVTVGVMKGSFSAAVLRELGGE</sequence>
<organism evidence="1 2">
    <name type="scientific">Actinophytocola algeriensis</name>
    <dbReference type="NCBI Taxonomy" id="1768010"/>
    <lineage>
        <taxon>Bacteria</taxon>
        <taxon>Bacillati</taxon>
        <taxon>Actinomycetota</taxon>
        <taxon>Actinomycetes</taxon>
        <taxon>Pseudonocardiales</taxon>
        <taxon>Pseudonocardiaceae</taxon>
    </lineage>
</organism>
<protein>
    <submittedName>
        <fullName evidence="1">Uncharacterized protein</fullName>
    </submittedName>
</protein>
<comment type="caution">
    <text evidence="1">The sequence shown here is derived from an EMBL/GenBank/DDBJ whole genome shotgun (WGS) entry which is preliminary data.</text>
</comment>